<evidence type="ECO:0000313" key="2">
    <source>
        <dbReference type="Proteomes" id="UP001302321"/>
    </source>
</evidence>
<evidence type="ECO:0000313" key="1">
    <source>
        <dbReference type="EMBL" id="KAK4173326.1"/>
    </source>
</evidence>
<reference evidence="1" key="2">
    <citation type="submission" date="2023-05" db="EMBL/GenBank/DDBJ databases">
        <authorList>
            <consortium name="Lawrence Berkeley National Laboratory"/>
            <person name="Steindorff A."/>
            <person name="Hensen N."/>
            <person name="Bonometti L."/>
            <person name="Westerberg I."/>
            <person name="Brannstrom I.O."/>
            <person name="Guillou S."/>
            <person name="Cros-Aarteil S."/>
            <person name="Calhoun S."/>
            <person name="Haridas S."/>
            <person name="Kuo A."/>
            <person name="Mondo S."/>
            <person name="Pangilinan J."/>
            <person name="Riley R."/>
            <person name="Labutti K."/>
            <person name="Andreopoulos B."/>
            <person name="Lipzen A."/>
            <person name="Chen C."/>
            <person name="Yanf M."/>
            <person name="Daum C."/>
            <person name="Ng V."/>
            <person name="Clum A."/>
            <person name="Ohm R."/>
            <person name="Martin F."/>
            <person name="Silar P."/>
            <person name="Natvig D."/>
            <person name="Lalanne C."/>
            <person name="Gautier V."/>
            <person name="Ament-Velasquez S.L."/>
            <person name="Kruys A."/>
            <person name="Hutchinson M.I."/>
            <person name="Powell A.J."/>
            <person name="Barry K."/>
            <person name="Miller A.N."/>
            <person name="Grigoriev I.V."/>
            <person name="Debuchy R."/>
            <person name="Gladieux P."/>
            <person name="Thoren M.H."/>
            <person name="Johannesson H."/>
        </authorList>
    </citation>
    <scope>NUCLEOTIDE SEQUENCE</scope>
    <source>
        <strain evidence="1">CBS 892.96</strain>
    </source>
</reference>
<proteinExistence type="predicted"/>
<accession>A0AAN6W2Z7</accession>
<sequence length="115" mass="13267">MSLQEGERQQPSNSSRSFSLTRLKFQRHFTLPQDMICDVSNRDRWQEQSKVVKTPLASKYIGKSESAKHTPTRLYRCDAQLDFDEIVVIETTEAPVKMYNFPMKPLITISLQGDA</sequence>
<reference evidence="1" key="1">
    <citation type="journal article" date="2023" name="Mol. Phylogenet. Evol.">
        <title>Genome-scale phylogeny and comparative genomics of the fungal order Sordariales.</title>
        <authorList>
            <person name="Hensen N."/>
            <person name="Bonometti L."/>
            <person name="Westerberg I."/>
            <person name="Brannstrom I.O."/>
            <person name="Guillou S."/>
            <person name="Cros-Aarteil S."/>
            <person name="Calhoun S."/>
            <person name="Haridas S."/>
            <person name="Kuo A."/>
            <person name="Mondo S."/>
            <person name="Pangilinan J."/>
            <person name="Riley R."/>
            <person name="LaButti K."/>
            <person name="Andreopoulos B."/>
            <person name="Lipzen A."/>
            <person name="Chen C."/>
            <person name="Yan M."/>
            <person name="Daum C."/>
            <person name="Ng V."/>
            <person name="Clum A."/>
            <person name="Steindorff A."/>
            <person name="Ohm R.A."/>
            <person name="Martin F."/>
            <person name="Silar P."/>
            <person name="Natvig D.O."/>
            <person name="Lalanne C."/>
            <person name="Gautier V."/>
            <person name="Ament-Velasquez S.L."/>
            <person name="Kruys A."/>
            <person name="Hutchinson M.I."/>
            <person name="Powell A.J."/>
            <person name="Barry K."/>
            <person name="Miller A.N."/>
            <person name="Grigoriev I.V."/>
            <person name="Debuchy R."/>
            <person name="Gladieux P."/>
            <person name="Hiltunen Thoren M."/>
            <person name="Johannesson H."/>
        </authorList>
    </citation>
    <scope>NUCLEOTIDE SEQUENCE</scope>
    <source>
        <strain evidence="1">CBS 892.96</strain>
    </source>
</reference>
<dbReference type="Proteomes" id="UP001302321">
    <property type="component" value="Unassembled WGS sequence"/>
</dbReference>
<protein>
    <submittedName>
        <fullName evidence="1">Uncharacterized protein</fullName>
    </submittedName>
</protein>
<keyword evidence="2" id="KW-1185">Reference proteome</keyword>
<gene>
    <name evidence="1" type="ORF">QBC36DRAFT_293520</name>
</gene>
<comment type="caution">
    <text evidence="1">The sequence shown here is derived from an EMBL/GenBank/DDBJ whole genome shotgun (WGS) entry which is preliminary data.</text>
</comment>
<organism evidence="1 2">
    <name type="scientific">Triangularia setosa</name>
    <dbReference type="NCBI Taxonomy" id="2587417"/>
    <lineage>
        <taxon>Eukaryota</taxon>
        <taxon>Fungi</taxon>
        <taxon>Dikarya</taxon>
        <taxon>Ascomycota</taxon>
        <taxon>Pezizomycotina</taxon>
        <taxon>Sordariomycetes</taxon>
        <taxon>Sordariomycetidae</taxon>
        <taxon>Sordariales</taxon>
        <taxon>Podosporaceae</taxon>
        <taxon>Triangularia</taxon>
    </lineage>
</organism>
<name>A0AAN6W2Z7_9PEZI</name>
<dbReference type="AlphaFoldDB" id="A0AAN6W2Z7"/>
<dbReference type="EMBL" id="MU866352">
    <property type="protein sequence ID" value="KAK4173326.1"/>
    <property type="molecule type" value="Genomic_DNA"/>
</dbReference>